<gene>
    <name evidence="1" type="ORF">SAMN02745213_00128</name>
</gene>
<accession>A0A1T4UW73</accession>
<dbReference type="EMBL" id="FUXX01000001">
    <property type="protein sequence ID" value="SKA56932.1"/>
    <property type="molecule type" value="Genomic_DNA"/>
</dbReference>
<dbReference type="RefSeq" id="WP_074943265.1">
    <property type="nucleotide sequence ID" value="NZ_FUXX01000001.1"/>
</dbReference>
<keyword evidence="2" id="KW-1185">Reference proteome</keyword>
<dbReference type="AlphaFoldDB" id="A0A1T4UW73"/>
<name>A0A1T4UW73_9GAMM</name>
<evidence type="ECO:0000313" key="2">
    <source>
        <dbReference type="Proteomes" id="UP000242432"/>
    </source>
</evidence>
<organism evidence="1 2">
    <name type="scientific">Succinivibrio dextrinosolvens DSM 3072</name>
    <dbReference type="NCBI Taxonomy" id="1123324"/>
    <lineage>
        <taxon>Bacteria</taxon>
        <taxon>Pseudomonadati</taxon>
        <taxon>Pseudomonadota</taxon>
        <taxon>Gammaproteobacteria</taxon>
        <taxon>Aeromonadales</taxon>
        <taxon>Succinivibrionaceae</taxon>
        <taxon>Succinivibrio</taxon>
    </lineage>
</organism>
<dbReference type="STRING" id="83771.SAMN02910357_00934"/>
<evidence type="ECO:0000313" key="1">
    <source>
        <dbReference type="EMBL" id="SKA56932.1"/>
    </source>
</evidence>
<dbReference type="Proteomes" id="UP000242432">
    <property type="component" value="Unassembled WGS sequence"/>
</dbReference>
<proteinExistence type="predicted"/>
<protein>
    <submittedName>
        <fullName evidence="1">Uncharacterized protein</fullName>
    </submittedName>
</protein>
<reference evidence="2" key="1">
    <citation type="submission" date="2017-02" db="EMBL/GenBank/DDBJ databases">
        <authorList>
            <person name="Varghese N."/>
            <person name="Submissions S."/>
        </authorList>
    </citation>
    <scope>NUCLEOTIDE SEQUENCE [LARGE SCALE GENOMIC DNA]</scope>
    <source>
        <strain evidence="2">DSM 3072</strain>
    </source>
</reference>
<sequence>MKAVTTYKQQLIKSLSDAGCSDEMCESCAECYENEELGKMLLQLKGERKCLREKLTKVQFELDTLDYLIRKIEQKK</sequence>